<organism evidence="3 4">
    <name type="scientific">Mycolicibacterium holsaticum</name>
    <dbReference type="NCBI Taxonomy" id="152142"/>
    <lineage>
        <taxon>Bacteria</taxon>
        <taxon>Bacillati</taxon>
        <taxon>Actinomycetota</taxon>
        <taxon>Actinomycetes</taxon>
        <taxon>Mycobacteriales</taxon>
        <taxon>Mycobacteriaceae</taxon>
        <taxon>Mycolicibacterium</taxon>
    </lineage>
</organism>
<dbReference type="InterPro" id="IPR024516">
    <property type="entry name" value="Mce_C"/>
</dbReference>
<dbReference type="InterPro" id="IPR005693">
    <property type="entry name" value="Mce"/>
</dbReference>
<comment type="caution">
    <text evidence="3">The sequence shown here is derived from an EMBL/GenBank/DDBJ whole genome shotgun (WGS) entry which is preliminary data.</text>
</comment>
<protein>
    <submittedName>
        <fullName evidence="3">Mammalian cell entry protein</fullName>
    </submittedName>
</protein>
<dbReference type="EMBL" id="MIGZ01000045">
    <property type="protein sequence ID" value="ODQ94267.1"/>
    <property type="molecule type" value="Genomic_DNA"/>
</dbReference>
<dbReference type="NCBIfam" id="TIGR00996">
    <property type="entry name" value="Mtu_fam_mce"/>
    <property type="match status" value="1"/>
</dbReference>
<evidence type="ECO:0000259" key="1">
    <source>
        <dbReference type="Pfam" id="PF02470"/>
    </source>
</evidence>
<dbReference type="Pfam" id="PF11887">
    <property type="entry name" value="Mce4_CUP1"/>
    <property type="match status" value="1"/>
</dbReference>
<dbReference type="Pfam" id="PF02470">
    <property type="entry name" value="MlaD"/>
    <property type="match status" value="1"/>
</dbReference>
<feature type="domain" description="Mce/MlaD" evidence="1">
    <location>
        <begin position="25"/>
        <end position="98"/>
    </location>
</feature>
<name>A0A1E3RY33_9MYCO</name>
<evidence type="ECO:0000313" key="3">
    <source>
        <dbReference type="EMBL" id="ODQ94267.1"/>
    </source>
</evidence>
<reference evidence="4" key="1">
    <citation type="submission" date="2016-09" db="EMBL/GenBank/DDBJ databases">
        <authorList>
            <person name="Greninger A.L."/>
            <person name="Jerome K.R."/>
            <person name="Mcnair B."/>
            <person name="Wallis C."/>
            <person name="Fang F."/>
        </authorList>
    </citation>
    <scope>NUCLEOTIDE SEQUENCE [LARGE SCALE GENOMIC DNA]</scope>
    <source>
        <strain evidence="4">M7</strain>
    </source>
</reference>
<feature type="domain" description="Mammalian cell entry C-terminal" evidence="2">
    <location>
        <begin position="104"/>
        <end position="317"/>
    </location>
</feature>
<dbReference type="Proteomes" id="UP000094243">
    <property type="component" value="Unassembled WGS sequence"/>
</dbReference>
<evidence type="ECO:0000259" key="2">
    <source>
        <dbReference type="Pfam" id="PF11887"/>
    </source>
</evidence>
<accession>A0A1E3RY33</accession>
<dbReference type="PANTHER" id="PTHR33371:SF17">
    <property type="entry name" value="MCE-FAMILY PROTEIN MCE1B"/>
    <property type="match status" value="1"/>
</dbReference>
<keyword evidence="4" id="KW-1185">Reference proteome</keyword>
<dbReference type="InterPro" id="IPR052336">
    <property type="entry name" value="MlaD_Phospholipid_Transporter"/>
</dbReference>
<sequence length="328" mass="35114">MLVCALALFALIVVFAQFRFGGDARDYRAEFSNVSGLREGNMVRVAGVEVGKVKSIVVNADATVTVQFSADTRAVLTESTRAEIRYDDLIGGRYLALTDSDESPTVLAPGQTIPMARTSPALDLESVTGGFRPLFRALEPEQVNELSGQLLQALQGQGPSIESFLDRAAAVTNTLADRDVLIGQVIDNLNVVLGSLGGQSDQLDLAVSSLSELIHGLAERRTDIANAVAHTNAAAESVADLLTNVREPARNVVNQTDRVAAVVLADHEYFDKVLNDLPEAYQKLNRQGISGDYFSFYFCDVVLKLNGKGGQPVFVKVAGQSAGRCAPK</sequence>
<proteinExistence type="predicted"/>
<evidence type="ECO:0000313" key="4">
    <source>
        <dbReference type="Proteomes" id="UP000094243"/>
    </source>
</evidence>
<dbReference type="InterPro" id="IPR003399">
    <property type="entry name" value="Mce/MlaD"/>
</dbReference>
<dbReference type="GO" id="GO:0051701">
    <property type="term" value="P:biological process involved in interaction with host"/>
    <property type="evidence" value="ECO:0007669"/>
    <property type="project" value="TreeGrafter"/>
</dbReference>
<dbReference type="AlphaFoldDB" id="A0A1E3RY33"/>
<dbReference type="PANTHER" id="PTHR33371">
    <property type="entry name" value="INTERMEMBRANE PHOSPHOLIPID TRANSPORT SYSTEM BINDING PROTEIN MLAD-RELATED"/>
    <property type="match status" value="1"/>
</dbReference>
<dbReference type="GO" id="GO:0005576">
    <property type="term" value="C:extracellular region"/>
    <property type="evidence" value="ECO:0007669"/>
    <property type="project" value="TreeGrafter"/>
</dbReference>
<gene>
    <name evidence="3" type="ORF">BHQ17_09795</name>
</gene>